<proteinExistence type="predicted"/>
<evidence type="ECO:0000313" key="2">
    <source>
        <dbReference type="Proteomes" id="UP001596501"/>
    </source>
</evidence>
<dbReference type="Proteomes" id="UP001596501">
    <property type="component" value="Unassembled WGS sequence"/>
</dbReference>
<name>A0ABW2QE13_9BURK</name>
<gene>
    <name evidence="1" type="ORF">ACFQPB_02385</name>
</gene>
<accession>A0ABW2QE13</accession>
<protein>
    <submittedName>
        <fullName evidence="1">Uncharacterized protein</fullName>
    </submittedName>
</protein>
<sequence length="88" mass="9966">MNPPALGAFDFRETVRHGPMMPTPRVFVIRFWMLTKVNWQHPCGQPVALFSLTKGQSVALYDALQLALVAEEGPLESWKALWIELKDA</sequence>
<organism evidence="1 2">
    <name type="scientific">Hydrogenophaga atypica</name>
    <dbReference type="NCBI Taxonomy" id="249409"/>
    <lineage>
        <taxon>Bacteria</taxon>
        <taxon>Pseudomonadati</taxon>
        <taxon>Pseudomonadota</taxon>
        <taxon>Betaproteobacteria</taxon>
        <taxon>Burkholderiales</taxon>
        <taxon>Comamonadaceae</taxon>
        <taxon>Hydrogenophaga</taxon>
    </lineage>
</organism>
<evidence type="ECO:0000313" key="1">
    <source>
        <dbReference type="EMBL" id="MFC7407704.1"/>
    </source>
</evidence>
<comment type="caution">
    <text evidence="1">The sequence shown here is derived from an EMBL/GenBank/DDBJ whole genome shotgun (WGS) entry which is preliminary data.</text>
</comment>
<dbReference type="EMBL" id="JBHTCA010000002">
    <property type="protein sequence ID" value="MFC7407704.1"/>
    <property type="molecule type" value="Genomic_DNA"/>
</dbReference>
<reference evidence="2" key="1">
    <citation type="journal article" date="2019" name="Int. J. Syst. Evol. Microbiol.">
        <title>The Global Catalogue of Microorganisms (GCM) 10K type strain sequencing project: providing services to taxonomists for standard genome sequencing and annotation.</title>
        <authorList>
            <consortium name="The Broad Institute Genomics Platform"/>
            <consortium name="The Broad Institute Genome Sequencing Center for Infectious Disease"/>
            <person name="Wu L."/>
            <person name="Ma J."/>
        </authorList>
    </citation>
    <scope>NUCLEOTIDE SEQUENCE [LARGE SCALE GENOMIC DNA]</scope>
    <source>
        <strain evidence="2">CGMCC 1.12371</strain>
    </source>
</reference>
<dbReference type="RefSeq" id="WP_382219498.1">
    <property type="nucleotide sequence ID" value="NZ_JBHTCA010000002.1"/>
</dbReference>
<keyword evidence="2" id="KW-1185">Reference proteome</keyword>